<dbReference type="PROSITE" id="PS51257">
    <property type="entry name" value="PROKAR_LIPOPROTEIN"/>
    <property type="match status" value="1"/>
</dbReference>
<reference evidence="2 3" key="1">
    <citation type="submission" date="2024-01" db="EMBL/GenBank/DDBJ databases">
        <title>Hyphobacterium bacterium isolated from marine sediment.</title>
        <authorList>
            <person name="Zhao S."/>
        </authorList>
    </citation>
    <scope>NUCLEOTIDE SEQUENCE [LARGE SCALE GENOMIC DNA]</scope>
    <source>
        <strain evidence="3">HN65</strain>
    </source>
</reference>
<evidence type="ECO:0000313" key="3">
    <source>
        <dbReference type="Proteomes" id="UP001354971"/>
    </source>
</evidence>
<organism evidence="2 3">
    <name type="scientific">Hyphobacterium lacteum</name>
    <dbReference type="NCBI Taxonomy" id="3116575"/>
    <lineage>
        <taxon>Bacteria</taxon>
        <taxon>Pseudomonadati</taxon>
        <taxon>Pseudomonadota</taxon>
        <taxon>Alphaproteobacteria</taxon>
        <taxon>Maricaulales</taxon>
        <taxon>Maricaulaceae</taxon>
        <taxon>Hyphobacterium</taxon>
    </lineage>
</organism>
<dbReference type="RefSeq" id="WP_330198470.1">
    <property type="nucleotide sequence ID" value="NZ_JAZDRP010000003.1"/>
</dbReference>
<evidence type="ECO:0000256" key="1">
    <source>
        <dbReference type="SAM" id="SignalP"/>
    </source>
</evidence>
<comment type="caution">
    <text evidence="2">The sequence shown here is derived from an EMBL/GenBank/DDBJ whole genome shotgun (WGS) entry which is preliminary data.</text>
</comment>
<keyword evidence="3" id="KW-1185">Reference proteome</keyword>
<sequence length="58" mass="6046">MKLFKLVLGSLIAVAASSSMAIASCYNCVQQCEGLYGGEYSICLHKCLAENDCPPGGS</sequence>
<protein>
    <submittedName>
        <fullName evidence="2">Uncharacterized protein</fullName>
    </submittedName>
</protein>
<keyword evidence="1" id="KW-0732">Signal</keyword>
<proteinExistence type="predicted"/>
<name>A0ABU7LPI2_9PROT</name>
<feature type="chain" id="PRO_5046394646" evidence="1">
    <location>
        <begin position="24"/>
        <end position="58"/>
    </location>
</feature>
<dbReference type="EMBL" id="JAZDRP010000003">
    <property type="protein sequence ID" value="MEE2525807.1"/>
    <property type="molecule type" value="Genomic_DNA"/>
</dbReference>
<accession>A0ABU7LPI2</accession>
<feature type="signal peptide" evidence="1">
    <location>
        <begin position="1"/>
        <end position="23"/>
    </location>
</feature>
<dbReference type="Proteomes" id="UP001354971">
    <property type="component" value="Unassembled WGS sequence"/>
</dbReference>
<gene>
    <name evidence="2" type="ORF">V0U79_05465</name>
</gene>
<evidence type="ECO:0000313" key="2">
    <source>
        <dbReference type="EMBL" id="MEE2525807.1"/>
    </source>
</evidence>